<dbReference type="AlphaFoldDB" id="F1THF3"/>
<accession>F1THF3</accession>
<proteinExistence type="predicted"/>
<evidence type="ECO:0000313" key="1">
    <source>
        <dbReference type="EMBL" id="EGD46156.1"/>
    </source>
</evidence>
<dbReference type="STRING" id="588581.Cpap_0450"/>
<organism evidence="1 2">
    <name type="scientific">Ruminiclostridium papyrosolvens DSM 2782</name>
    <dbReference type="NCBI Taxonomy" id="588581"/>
    <lineage>
        <taxon>Bacteria</taxon>
        <taxon>Bacillati</taxon>
        <taxon>Bacillota</taxon>
        <taxon>Clostridia</taxon>
        <taxon>Eubacteriales</taxon>
        <taxon>Oscillospiraceae</taxon>
        <taxon>Ruminiclostridium</taxon>
    </lineage>
</organism>
<comment type="caution">
    <text evidence="1">The sequence shown here is derived from an EMBL/GenBank/DDBJ whole genome shotgun (WGS) entry which is preliminary data.</text>
</comment>
<dbReference type="EMBL" id="ACXX02000016">
    <property type="protein sequence ID" value="EGD46156.1"/>
    <property type="molecule type" value="Genomic_DNA"/>
</dbReference>
<protein>
    <submittedName>
        <fullName evidence="1">Uncharacterized protein</fullName>
    </submittedName>
</protein>
<dbReference type="Proteomes" id="UP000003860">
    <property type="component" value="Unassembled WGS sequence"/>
</dbReference>
<reference evidence="1" key="2">
    <citation type="submission" date="2011-01" db="EMBL/GenBank/DDBJ databases">
        <title>The Non-contiguous Finished genome of Clostridium papyrosolvens.</title>
        <authorList>
            <person name="Lucas S."/>
            <person name="Copeland A."/>
            <person name="Lapidus A."/>
            <person name="Cheng J.-F."/>
            <person name="Goodwin L."/>
            <person name="Pitluck S."/>
            <person name="Misra M."/>
            <person name="Chertkov O."/>
            <person name="Detter J.C."/>
            <person name="Han C."/>
            <person name="Tapia R."/>
            <person name="Land M."/>
            <person name="Hauser L."/>
            <person name="Kyrpides N."/>
            <person name="Ivanova N."/>
            <person name="Pagani I."/>
            <person name="Mouttaki H."/>
            <person name="He Z."/>
            <person name="Zhou J."/>
            <person name="Hemme C.L."/>
            <person name="Woyke T."/>
        </authorList>
    </citation>
    <scope>NUCLEOTIDE SEQUENCE [LARGE SCALE GENOMIC DNA]</scope>
    <source>
        <strain evidence="1">DSM 2782</strain>
    </source>
</reference>
<reference evidence="1" key="1">
    <citation type="submission" date="2009-07" db="EMBL/GenBank/DDBJ databases">
        <authorList>
            <consortium name="US DOE Joint Genome Institute (JGI-PGF)"/>
            <person name="Lucas S."/>
            <person name="Copeland A."/>
            <person name="Lapidus A."/>
            <person name="Glavina del Rio T."/>
            <person name="Tice H."/>
            <person name="Bruce D."/>
            <person name="Goodwin L."/>
            <person name="Pitluck S."/>
            <person name="Larimer F."/>
            <person name="Land M.L."/>
            <person name="Mouttaki H."/>
            <person name="He Z."/>
            <person name="Zhou J."/>
            <person name="Hemme C.L."/>
        </authorList>
    </citation>
    <scope>NUCLEOTIDE SEQUENCE</scope>
    <source>
        <strain evidence="1">DSM 2782</strain>
    </source>
</reference>
<evidence type="ECO:0000313" key="2">
    <source>
        <dbReference type="Proteomes" id="UP000003860"/>
    </source>
</evidence>
<gene>
    <name evidence="1" type="ORF">Cpap_0450</name>
</gene>
<sequence>MKAGGICMLENGSEVCSCKKIKCIRHGRCQECIAYHNGKNSLPRCKRKEANIWVWLFRR</sequence>
<keyword evidence="2" id="KW-1185">Reference proteome</keyword>
<name>F1THF3_9FIRM</name>